<feature type="region of interest" description="Disordered" evidence="1">
    <location>
        <begin position="1"/>
        <end position="41"/>
    </location>
</feature>
<proteinExistence type="predicted"/>
<comment type="caution">
    <text evidence="3">The sequence shown here is derived from an EMBL/GenBank/DDBJ whole genome shotgun (WGS) entry which is preliminary data.</text>
</comment>
<evidence type="ECO:0000256" key="1">
    <source>
        <dbReference type="SAM" id="MobiDB-lite"/>
    </source>
</evidence>
<evidence type="ECO:0000313" key="4">
    <source>
        <dbReference type="Proteomes" id="UP000193411"/>
    </source>
</evidence>
<dbReference type="EMBL" id="MCFL01000161">
    <property type="protein sequence ID" value="ORZ29548.1"/>
    <property type="molecule type" value="Genomic_DNA"/>
</dbReference>
<sequence length="103" mass="11258">MTKVATKTQPCLSHARPNHPPPALFYPRAGQRPSTPKAEVENQNCTASMHTRAIHQCMPPEQMVHCLVYPRAGQRADNLLGSRASERSSSARTTATHGANRAD</sequence>
<dbReference type="AlphaFoldDB" id="A0A1Y2H4Q6"/>
<feature type="compositionally biased region" description="Low complexity" evidence="1">
    <location>
        <begin position="87"/>
        <end position="96"/>
    </location>
</feature>
<reference evidence="3 4" key="1">
    <citation type="submission" date="2016-07" db="EMBL/GenBank/DDBJ databases">
        <title>Pervasive Adenine N6-methylation of Active Genes in Fungi.</title>
        <authorList>
            <consortium name="DOE Joint Genome Institute"/>
            <person name="Mondo S.J."/>
            <person name="Dannebaum R.O."/>
            <person name="Kuo R.C."/>
            <person name="Labutti K."/>
            <person name="Haridas S."/>
            <person name="Kuo A."/>
            <person name="Salamov A."/>
            <person name="Ahrendt S.R."/>
            <person name="Lipzen A."/>
            <person name="Sullivan W."/>
            <person name="Andreopoulos W.B."/>
            <person name="Clum A."/>
            <person name="Lindquist E."/>
            <person name="Daum C."/>
            <person name="Ramamoorthy G.K."/>
            <person name="Gryganskyi A."/>
            <person name="Culley D."/>
            <person name="Magnuson J.K."/>
            <person name="James T.Y."/>
            <person name="O'Malley M.A."/>
            <person name="Stajich J.E."/>
            <person name="Spatafora J.W."/>
            <person name="Visel A."/>
            <person name="Grigoriev I.V."/>
        </authorList>
    </citation>
    <scope>NUCLEOTIDE SEQUENCE [LARGE SCALE GENOMIC DNA]</scope>
    <source>
        <strain evidence="3 4">PL171</strain>
    </source>
</reference>
<name>A0A1Y2H4Q6_9FUNG</name>
<feature type="compositionally biased region" description="Polar residues" evidence="1">
    <location>
        <begin position="1"/>
        <end position="11"/>
    </location>
</feature>
<feature type="non-terminal residue" evidence="3">
    <location>
        <position position="103"/>
    </location>
</feature>
<protein>
    <submittedName>
        <fullName evidence="3">Uncharacterized protein</fullName>
    </submittedName>
</protein>
<feature type="region of interest" description="Disordered" evidence="1">
    <location>
        <begin position="78"/>
        <end position="103"/>
    </location>
</feature>
<accession>A0A1Y2H4Q6</accession>
<dbReference type="Proteomes" id="UP000193411">
    <property type="component" value="Unassembled WGS sequence"/>
</dbReference>
<keyword evidence="4" id="KW-1185">Reference proteome</keyword>
<organism evidence="3 4">
    <name type="scientific">Catenaria anguillulae PL171</name>
    <dbReference type="NCBI Taxonomy" id="765915"/>
    <lineage>
        <taxon>Eukaryota</taxon>
        <taxon>Fungi</taxon>
        <taxon>Fungi incertae sedis</taxon>
        <taxon>Blastocladiomycota</taxon>
        <taxon>Blastocladiomycetes</taxon>
        <taxon>Blastocladiales</taxon>
        <taxon>Catenariaceae</taxon>
        <taxon>Catenaria</taxon>
    </lineage>
</organism>
<evidence type="ECO:0000313" key="3">
    <source>
        <dbReference type="EMBL" id="ORZ29548.1"/>
    </source>
</evidence>
<gene>
    <name evidence="2" type="ORF">BCR44DRAFT_1449533</name>
    <name evidence="3" type="ORF">BCR44DRAFT_1449553</name>
</gene>
<dbReference type="EMBL" id="MCFL01000161">
    <property type="protein sequence ID" value="ORZ29541.1"/>
    <property type="molecule type" value="Genomic_DNA"/>
</dbReference>
<evidence type="ECO:0000313" key="2">
    <source>
        <dbReference type="EMBL" id="ORZ29541.1"/>
    </source>
</evidence>